<feature type="compositionally biased region" description="Basic and acidic residues" evidence="1">
    <location>
        <begin position="56"/>
        <end position="78"/>
    </location>
</feature>
<evidence type="ECO:0000313" key="2">
    <source>
        <dbReference type="EMBL" id="GFQ68867.1"/>
    </source>
</evidence>
<name>A0A8X6H830_TRICU</name>
<feature type="compositionally biased region" description="Basic and acidic residues" evidence="1">
    <location>
        <begin position="1"/>
        <end position="29"/>
    </location>
</feature>
<protein>
    <submittedName>
        <fullName evidence="2">Uncharacterized protein</fullName>
    </submittedName>
</protein>
<sequence length="88" mass="9918">MSNDKGSQEAKGESKDDRNAKKRSQERPNCKKRTASSSLQCGPQTRRRHSGSSSKEGLKSRGESFLGESRKDPEETTRKRQISIHLKD</sequence>
<dbReference type="EMBL" id="BMAO01030558">
    <property type="protein sequence ID" value="GFQ68867.1"/>
    <property type="molecule type" value="Genomic_DNA"/>
</dbReference>
<evidence type="ECO:0000313" key="3">
    <source>
        <dbReference type="Proteomes" id="UP000887116"/>
    </source>
</evidence>
<gene>
    <name evidence="2" type="ORF">TNCT_79921</name>
</gene>
<accession>A0A8X6H830</accession>
<proteinExistence type="predicted"/>
<dbReference type="AlphaFoldDB" id="A0A8X6H830"/>
<reference evidence="2" key="1">
    <citation type="submission" date="2020-07" db="EMBL/GenBank/DDBJ databases">
        <title>Multicomponent nature underlies the extraordinary mechanical properties of spider dragline silk.</title>
        <authorList>
            <person name="Kono N."/>
            <person name="Nakamura H."/>
            <person name="Mori M."/>
            <person name="Yoshida Y."/>
            <person name="Ohtoshi R."/>
            <person name="Malay A.D."/>
            <person name="Moran D.A.P."/>
            <person name="Tomita M."/>
            <person name="Numata K."/>
            <person name="Arakawa K."/>
        </authorList>
    </citation>
    <scope>NUCLEOTIDE SEQUENCE</scope>
</reference>
<dbReference type="Proteomes" id="UP000887116">
    <property type="component" value="Unassembled WGS sequence"/>
</dbReference>
<dbReference type="OrthoDB" id="10499649at2759"/>
<evidence type="ECO:0000256" key="1">
    <source>
        <dbReference type="SAM" id="MobiDB-lite"/>
    </source>
</evidence>
<keyword evidence="3" id="KW-1185">Reference proteome</keyword>
<organism evidence="2 3">
    <name type="scientific">Trichonephila clavata</name>
    <name type="common">Joro spider</name>
    <name type="synonym">Nephila clavata</name>
    <dbReference type="NCBI Taxonomy" id="2740835"/>
    <lineage>
        <taxon>Eukaryota</taxon>
        <taxon>Metazoa</taxon>
        <taxon>Ecdysozoa</taxon>
        <taxon>Arthropoda</taxon>
        <taxon>Chelicerata</taxon>
        <taxon>Arachnida</taxon>
        <taxon>Araneae</taxon>
        <taxon>Araneomorphae</taxon>
        <taxon>Entelegynae</taxon>
        <taxon>Araneoidea</taxon>
        <taxon>Nephilidae</taxon>
        <taxon>Trichonephila</taxon>
    </lineage>
</organism>
<comment type="caution">
    <text evidence="2">The sequence shown here is derived from an EMBL/GenBank/DDBJ whole genome shotgun (WGS) entry which is preliminary data.</text>
</comment>
<feature type="region of interest" description="Disordered" evidence="1">
    <location>
        <begin position="1"/>
        <end position="88"/>
    </location>
</feature>